<dbReference type="PANTHER" id="PTHR28235:SF1">
    <property type="entry name" value="SMALL RIBOSOMAL SUBUNIT PROTEIN MS41"/>
    <property type="match status" value="1"/>
</dbReference>
<feature type="domain" description="Small ribosomal subunit protein mS41 SAM" evidence="6">
    <location>
        <begin position="52"/>
        <end position="108"/>
    </location>
</feature>
<dbReference type="GO" id="GO:0005739">
    <property type="term" value="C:mitochondrion"/>
    <property type="evidence" value="ECO:0007669"/>
    <property type="project" value="UniProtKB-SubCell"/>
</dbReference>
<comment type="similarity">
    <text evidence="2">Belongs to the mitochondrion-specific ribosomal protein mS41 family.</text>
</comment>
<evidence type="ECO:0000256" key="3">
    <source>
        <dbReference type="ARBA" id="ARBA00023128"/>
    </source>
</evidence>
<dbReference type="AlphaFoldDB" id="A0A6A6FH25"/>
<evidence type="ECO:0000313" key="8">
    <source>
        <dbReference type="Proteomes" id="UP000799539"/>
    </source>
</evidence>
<evidence type="ECO:0000256" key="5">
    <source>
        <dbReference type="SAM" id="MobiDB-lite"/>
    </source>
</evidence>
<proteinExistence type="inferred from homology"/>
<dbReference type="InterPro" id="IPR019083">
    <property type="entry name" value="SAM_Ribosomal_mS41"/>
</dbReference>
<evidence type="ECO:0000259" key="6">
    <source>
        <dbReference type="SMART" id="SM01238"/>
    </source>
</evidence>
<evidence type="ECO:0000313" key="7">
    <source>
        <dbReference type="EMBL" id="KAF2212759.1"/>
    </source>
</evidence>
<keyword evidence="8" id="KW-1185">Reference proteome</keyword>
<accession>A0A6A6FH25</accession>
<dbReference type="InterPro" id="IPR039603">
    <property type="entry name" value="Ribosomal_mS41"/>
</dbReference>
<evidence type="ECO:0000256" key="2">
    <source>
        <dbReference type="ARBA" id="ARBA00010492"/>
    </source>
</evidence>
<evidence type="ECO:0000256" key="4">
    <source>
        <dbReference type="ARBA" id="ARBA00035129"/>
    </source>
</evidence>
<dbReference type="OrthoDB" id="18595at2759"/>
<protein>
    <recommendedName>
        <fullName evidence="4">Small ribosomal subunit protein mS41</fullName>
    </recommendedName>
</protein>
<name>A0A6A6FH25_9PEZI</name>
<dbReference type="EMBL" id="ML992672">
    <property type="protein sequence ID" value="KAF2212759.1"/>
    <property type="molecule type" value="Genomic_DNA"/>
</dbReference>
<dbReference type="SMART" id="SM01238">
    <property type="entry name" value="IGR"/>
    <property type="match status" value="1"/>
</dbReference>
<feature type="region of interest" description="Disordered" evidence="5">
    <location>
        <begin position="241"/>
        <end position="268"/>
    </location>
</feature>
<organism evidence="7 8">
    <name type="scientific">Cercospora zeae-maydis SCOH1-5</name>
    <dbReference type="NCBI Taxonomy" id="717836"/>
    <lineage>
        <taxon>Eukaryota</taxon>
        <taxon>Fungi</taxon>
        <taxon>Dikarya</taxon>
        <taxon>Ascomycota</taxon>
        <taxon>Pezizomycotina</taxon>
        <taxon>Dothideomycetes</taxon>
        <taxon>Dothideomycetidae</taxon>
        <taxon>Mycosphaerellales</taxon>
        <taxon>Mycosphaerellaceae</taxon>
        <taxon>Cercospora</taxon>
    </lineage>
</organism>
<dbReference type="Proteomes" id="UP000799539">
    <property type="component" value="Unassembled WGS sequence"/>
</dbReference>
<sequence length="268" mass="29711">MALKRPLALLQLPSASRLAAIPVTTCTQCRSLHALNKPPARIPKPTPFVPDVSTFLTLIGRGMSKHESKIPSWEALFTLSSEQLKESGLEPARARRYLLWWRERFRQGIYGMGGDVKHATKIGDTVAAELRIVEVPKQVQPGQKKYVTPATLSRSEGVQKVVSNTPPQALKALEDGEKLEKRSIMDRLMPPPRLGSKEVSRVKGTKIVRANTIGGTGIEYLKGYQGAAVLKVREGLWEQKRGHKVDGGERRKAEVRAKRAAAERKNAR</sequence>
<comment type="subcellular location">
    <subcellularLocation>
        <location evidence="1">Mitochondrion</location>
    </subcellularLocation>
</comment>
<gene>
    <name evidence="7" type="ORF">CERZMDRAFT_40494</name>
</gene>
<evidence type="ECO:0000256" key="1">
    <source>
        <dbReference type="ARBA" id="ARBA00004173"/>
    </source>
</evidence>
<keyword evidence="3" id="KW-0496">Mitochondrion</keyword>
<reference evidence="7" key="1">
    <citation type="journal article" date="2020" name="Stud. Mycol.">
        <title>101 Dothideomycetes genomes: a test case for predicting lifestyles and emergence of pathogens.</title>
        <authorList>
            <person name="Haridas S."/>
            <person name="Albert R."/>
            <person name="Binder M."/>
            <person name="Bloem J."/>
            <person name="Labutti K."/>
            <person name="Salamov A."/>
            <person name="Andreopoulos B."/>
            <person name="Baker S."/>
            <person name="Barry K."/>
            <person name="Bills G."/>
            <person name="Bluhm B."/>
            <person name="Cannon C."/>
            <person name="Castanera R."/>
            <person name="Culley D."/>
            <person name="Daum C."/>
            <person name="Ezra D."/>
            <person name="Gonzalez J."/>
            <person name="Henrissat B."/>
            <person name="Kuo A."/>
            <person name="Liang C."/>
            <person name="Lipzen A."/>
            <person name="Lutzoni F."/>
            <person name="Magnuson J."/>
            <person name="Mondo S."/>
            <person name="Nolan M."/>
            <person name="Ohm R."/>
            <person name="Pangilinan J."/>
            <person name="Park H.-J."/>
            <person name="Ramirez L."/>
            <person name="Alfaro M."/>
            <person name="Sun H."/>
            <person name="Tritt A."/>
            <person name="Yoshinaga Y."/>
            <person name="Zwiers L.-H."/>
            <person name="Turgeon B."/>
            <person name="Goodwin S."/>
            <person name="Spatafora J."/>
            <person name="Crous P."/>
            <person name="Grigoriev I."/>
        </authorList>
    </citation>
    <scope>NUCLEOTIDE SEQUENCE</scope>
    <source>
        <strain evidence="7">SCOH1-5</strain>
    </source>
</reference>
<dbReference type="PANTHER" id="PTHR28235">
    <property type="entry name" value="PROTEIN FYV4, MITOCHONDRIAL"/>
    <property type="match status" value="1"/>
</dbReference>
<dbReference type="Pfam" id="PF09597">
    <property type="entry name" value="SAM_Ribosomal_mS41"/>
    <property type="match status" value="1"/>
</dbReference>